<protein>
    <submittedName>
        <fullName evidence="1">Uncharacterized protein</fullName>
    </submittedName>
</protein>
<organism evidence="1 2">
    <name type="scientific">Sphingomonas oligophenolica</name>
    <dbReference type="NCBI Taxonomy" id="301154"/>
    <lineage>
        <taxon>Bacteria</taxon>
        <taxon>Pseudomonadati</taxon>
        <taxon>Pseudomonadota</taxon>
        <taxon>Alphaproteobacteria</taxon>
        <taxon>Sphingomonadales</taxon>
        <taxon>Sphingomonadaceae</taxon>
        <taxon>Sphingomonas</taxon>
    </lineage>
</organism>
<sequence length="79" mass="8261">MKPHDLTGTRRPMVATIHDRRCDCPRCAPPGPSVPDRLTANDIGKLMIAGVLAGNAIAFAIDPHGSAQALLAVVQSFAS</sequence>
<proteinExistence type="predicted"/>
<dbReference type="Proteomes" id="UP000318413">
    <property type="component" value="Unassembled WGS sequence"/>
</dbReference>
<dbReference type="OrthoDB" id="7581991at2"/>
<comment type="caution">
    <text evidence="1">The sequence shown here is derived from an EMBL/GenBank/DDBJ whole genome shotgun (WGS) entry which is preliminary data.</text>
</comment>
<reference evidence="1 2" key="1">
    <citation type="journal article" date="2019" name="Environ. Microbiol.">
        <title>Species interactions and distinct microbial communities in high Arctic permafrost affected cryosols are associated with the CH4 and CO2 gas fluxes.</title>
        <authorList>
            <person name="Altshuler I."/>
            <person name="Hamel J."/>
            <person name="Turney S."/>
            <person name="Magnuson E."/>
            <person name="Levesque R."/>
            <person name="Greer C."/>
            <person name="Whyte L.G."/>
        </authorList>
    </citation>
    <scope>NUCLEOTIDE SEQUENCE [LARGE SCALE GENOMIC DNA]</scope>
    <source>
        <strain evidence="1 2">S5.1</strain>
    </source>
</reference>
<dbReference type="RefSeq" id="WP_140867772.1">
    <property type="nucleotide sequence ID" value="NZ_RCZK01000002.1"/>
</dbReference>
<dbReference type="AlphaFoldDB" id="A0A502CNF4"/>
<dbReference type="EMBL" id="RCZK01000002">
    <property type="protein sequence ID" value="TPG14388.1"/>
    <property type="molecule type" value="Genomic_DNA"/>
</dbReference>
<name>A0A502CNF4_9SPHN</name>
<accession>A0A502CNF4</accession>
<evidence type="ECO:0000313" key="2">
    <source>
        <dbReference type="Proteomes" id="UP000318413"/>
    </source>
</evidence>
<gene>
    <name evidence="1" type="ORF">EAH84_03510</name>
</gene>
<keyword evidence="2" id="KW-1185">Reference proteome</keyword>
<evidence type="ECO:0000313" key="1">
    <source>
        <dbReference type="EMBL" id="TPG14388.1"/>
    </source>
</evidence>